<dbReference type="GO" id="GO:0005737">
    <property type="term" value="C:cytoplasm"/>
    <property type="evidence" value="ECO:0007669"/>
    <property type="project" value="TreeGrafter"/>
</dbReference>
<keyword evidence="5" id="KW-0378">Hydrolase</keyword>
<evidence type="ECO:0000256" key="7">
    <source>
        <dbReference type="SAM" id="SignalP"/>
    </source>
</evidence>
<organism evidence="9 10">
    <name type="scientific">Pinctada imbricata</name>
    <name type="common">Atlantic pearl-oyster</name>
    <name type="synonym">Pinctada martensii</name>
    <dbReference type="NCBI Taxonomy" id="66713"/>
    <lineage>
        <taxon>Eukaryota</taxon>
        <taxon>Metazoa</taxon>
        <taxon>Spiralia</taxon>
        <taxon>Lophotrochozoa</taxon>
        <taxon>Mollusca</taxon>
        <taxon>Bivalvia</taxon>
        <taxon>Autobranchia</taxon>
        <taxon>Pteriomorphia</taxon>
        <taxon>Pterioida</taxon>
        <taxon>Pterioidea</taxon>
        <taxon>Pteriidae</taxon>
        <taxon>Pinctada</taxon>
    </lineage>
</organism>
<proteinExistence type="inferred from homology"/>
<dbReference type="InterPro" id="IPR000917">
    <property type="entry name" value="Sulfatase_N"/>
</dbReference>
<dbReference type="InterPro" id="IPR017850">
    <property type="entry name" value="Alkaline_phosphatase_core_sf"/>
</dbReference>
<dbReference type="PANTHER" id="PTHR45953">
    <property type="entry name" value="IDURONATE 2-SULFATASE"/>
    <property type="match status" value="1"/>
</dbReference>
<accession>A0AA88XKK0</accession>
<keyword evidence="6" id="KW-0106">Calcium</keyword>
<dbReference type="InterPro" id="IPR035874">
    <property type="entry name" value="IDS"/>
</dbReference>
<comment type="cofactor">
    <cofactor evidence="1">
        <name>Ca(2+)</name>
        <dbReference type="ChEBI" id="CHEBI:29108"/>
    </cofactor>
</comment>
<evidence type="ECO:0000256" key="5">
    <source>
        <dbReference type="ARBA" id="ARBA00022801"/>
    </source>
</evidence>
<dbReference type="SUPFAM" id="SSF53649">
    <property type="entry name" value="Alkaline phosphatase-like"/>
    <property type="match status" value="1"/>
</dbReference>
<feature type="chain" id="PRO_5041678578" description="Sulfatase N-terminal domain-containing protein" evidence="7">
    <location>
        <begin position="22"/>
        <end position="510"/>
    </location>
</feature>
<dbReference type="CDD" id="cd16030">
    <property type="entry name" value="iduronate-2-sulfatase"/>
    <property type="match status" value="1"/>
</dbReference>
<protein>
    <recommendedName>
        <fullName evidence="8">Sulfatase N-terminal domain-containing protein</fullName>
    </recommendedName>
</protein>
<dbReference type="Gene3D" id="3.40.720.10">
    <property type="entry name" value="Alkaline Phosphatase, subunit A"/>
    <property type="match status" value="1"/>
</dbReference>
<evidence type="ECO:0000259" key="8">
    <source>
        <dbReference type="Pfam" id="PF00884"/>
    </source>
</evidence>
<dbReference type="EMBL" id="VSWD01000014">
    <property type="protein sequence ID" value="KAK3082780.1"/>
    <property type="molecule type" value="Genomic_DNA"/>
</dbReference>
<dbReference type="PROSITE" id="PS00523">
    <property type="entry name" value="SULFATASE_1"/>
    <property type="match status" value="1"/>
</dbReference>
<feature type="domain" description="Sulfatase N-terminal" evidence="8">
    <location>
        <begin position="23"/>
        <end position="377"/>
    </location>
</feature>
<evidence type="ECO:0000256" key="3">
    <source>
        <dbReference type="ARBA" id="ARBA00022723"/>
    </source>
</evidence>
<dbReference type="InterPro" id="IPR024607">
    <property type="entry name" value="Sulfatase_CS"/>
</dbReference>
<keyword evidence="3" id="KW-0479">Metal-binding</keyword>
<evidence type="ECO:0000256" key="6">
    <source>
        <dbReference type="ARBA" id="ARBA00022837"/>
    </source>
</evidence>
<reference evidence="9" key="1">
    <citation type="submission" date="2019-08" db="EMBL/GenBank/DDBJ databases">
        <title>The improved chromosome-level genome for the pearl oyster Pinctada fucata martensii using PacBio sequencing and Hi-C.</title>
        <authorList>
            <person name="Zheng Z."/>
        </authorList>
    </citation>
    <scope>NUCLEOTIDE SEQUENCE</scope>
    <source>
        <strain evidence="9">ZZ-2019</strain>
        <tissue evidence="9">Adductor muscle</tissue>
    </source>
</reference>
<dbReference type="Pfam" id="PF00884">
    <property type="entry name" value="Sulfatase"/>
    <property type="match status" value="1"/>
</dbReference>
<evidence type="ECO:0000256" key="2">
    <source>
        <dbReference type="ARBA" id="ARBA00008779"/>
    </source>
</evidence>
<comment type="similarity">
    <text evidence="2">Belongs to the sulfatase family.</text>
</comment>
<sequence>MQNFAFCTIFVFSCLIIGLNARKNVLFLVSDDMRPELTSFYGPDFPSPIHPPMHSPNLDRLASSSLLLKHAYVQQAVCSPSRTSLLTGRRPDTTHVYDLVKYFRKVGGNFTTIPQFFKMNGYKSIGMGKIFHPGVASAFDDPISWTQAYYHAPNLGYWDAKEKSWIAVPEDQWKKRPLPDAQIADRAISTLKSVAEDAKSGKQNFFVAVGFHKPHLPFVFPESMLVNYPESAIALPDNAYAPDGMPPVAWSNYEELLSYKDIAALHATGKINSSLPNSVVLDLRRAYYSALSWTDFQLGRVLDELESLGLANNTIVSFWGDHGWQLGEHGEWCKHTNFEIATHAPMMIRIPGLTDNGVVTEQLTEYVDLFPTLVEAAELGLKLDLCPEDSKNIQLCTEGESLIPLIKEPTKPWKSAAFSQYPRDGSRIMGYTIRTRDYRYTEWAEFSGPPKYKPNWDNLVGRELYNHDHTSPDILEENKNLVFDPKYQTIVKTLSKQLRAGWRNALPPSS</sequence>
<evidence type="ECO:0000313" key="10">
    <source>
        <dbReference type="Proteomes" id="UP001186944"/>
    </source>
</evidence>
<evidence type="ECO:0000256" key="1">
    <source>
        <dbReference type="ARBA" id="ARBA00001913"/>
    </source>
</evidence>
<keyword evidence="10" id="KW-1185">Reference proteome</keyword>
<keyword evidence="4 7" id="KW-0732">Signal</keyword>
<dbReference type="PANTHER" id="PTHR45953:SF1">
    <property type="entry name" value="IDURONATE 2-SULFATASE"/>
    <property type="match status" value="1"/>
</dbReference>
<dbReference type="Proteomes" id="UP001186944">
    <property type="component" value="Unassembled WGS sequence"/>
</dbReference>
<dbReference type="GO" id="GO:0046872">
    <property type="term" value="F:metal ion binding"/>
    <property type="evidence" value="ECO:0007669"/>
    <property type="project" value="UniProtKB-KW"/>
</dbReference>
<feature type="signal peptide" evidence="7">
    <location>
        <begin position="1"/>
        <end position="21"/>
    </location>
</feature>
<dbReference type="AlphaFoldDB" id="A0AA88XKK0"/>
<evidence type="ECO:0000256" key="4">
    <source>
        <dbReference type="ARBA" id="ARBA00022729"/>
    </source>
</evidence>
<name>A0AA88XKK0_PINIB</name>
<gene>
    <name evidence="9" type="ORF">FSP39_005166</name>
</gene>
<comment type="caution">
    <text evidence="9">The sequence shown here is derived from an EMBL/GenBank/DDBJ whole genome shotgun (WGS) entry which is preliminary data.</text>
</comment>
<evidence type="ECO:0000313" key="9">
    <source>
        <dbReference type="EMBL" id="KAK3082780.1"/>
    </source>
</evidence>
<dbReference type="GO" id="GO:0004423">
    <property type="term" value="F:iduronate-2-sulfatase activity"/>
    <property type="evidence" value="ECO:0007669"/>
    <property type="project" value="InterPro"/>
</dbReference>